<gene>
    <name evidence="1" type="ORF">CSUI_009722</name>
</gene>
<name>A0A2C6K1W7_9APIC</name>
<organism evidence="1 2">
    <name type="scientific">Cystoisospora suis</name>
    <dbReference type="NCBI Taxonomy" id="483139"/>
    <lineage>
        <taxon>Eukaryota</taxon>
        <taxon>Sar</taxon>
        <taxon>Alveolata</taxon>
        <taxon>Apicomplexa</taxon>
        <taxon>Conoidasida</taxon>
        <taxon>Coccidia</taxon>
        <taxon>Eucoccidiorida</taxon>
        <taxon>Eimeriorina</taxon>
        <taxon>Sarcocystidae</taxon>
        <taxon>Cystoisospora</taxon>
    </lineage>
</organism>
<keyword evidence="2" id="KW-1185">Reference proteome</keyword>
<evidence type="ECO:0000313" key="1">
    <source>
        <dbReference type="EMBL" id="PHJ16460.1"/>
    </source>
</evidence>
<proteinExistence type="predicted"/>
<dbReference type="GeneID" id="94433044"/>
<dbReference type="AlphaFoldDB" id="A0A2C6K1W7"/>
<protein>
    <submittedName>
        <fullName evidence="1">Uncharacterized protein</fullName>
    </submittedName>
</protein>
<reference evidence="1 2" key="1">
    <citation type="journal article" date="2017" name="Int. J. Parasitol.">
        <title>The genome of the protozoan parasite Cystoisospora suis and a reverse vaccinology approach to identify vaccine candidates.</title>
        <authorList>
            <person name="Palmieri N."/>
            <person name="Shrestha A."/>
            <person name="Ruttkowski B."/>
            <person name="Beck T."/>
            <person name="Vogl C."/>
            <person name="Tomley F."/>
            <person name="Blake D.P."/>
            <person name="Joachim A."/>
        </authorList>
    </citation>
    <scope>NUCLEOTIDE SEQUENCE [LARGE SCALE GENOMIC DNA]</scope>
    <source>
        <strain evidence="1 2">Wien I</strain>
    </source>
</reference>
<dbReference type="Proteomes" id="UP000221165">
    <property type="component" value="Unassembled WGS sequence"/>
</dbReference>
<comment type="caution">
    <text evidence="1">The sequence shown here is derived from an EMBL/GenBank/DDBJ whole genome shotgun (WGS) entry which is preliminary data.</text>
</comment>
<accession>A0A2C6K1W7</accession>
<dbReference type="VEuPathDB" id="ToxoDB:CSUI_009722"/>
<evidence type="ECO:0000313" key="2">
    <source>
        <dbReference type="Proteomes" id="UP000221165"/>
    </source>
</evidence>
<sequence length="247" mass="26927">MARAPYEFVLHASPRRSRGGTTVASSYRESPERSTQFLRLSSFHAVLSQPFPTDLFLISQNTMGVANRGRFFAIAIAAAVFPLLADAADPPRFRLPPPQQPLGPEDLETNSNREAVVDMSFEGRREVTLLAHHTQGIKLRLVLPRGFFPLVLGIREGFDPARPYDDFYAYREDVGAGRKEAGVVVTSIERVADGDGDDGSGAEGGRPVQAECRVSATGPGNKTVVLGMVAEHLPGEYNPYSVLVRFV</sequence>
<dbReference type="RefSeq" id="XP_067918189.1">
    <property type="nucleotide sequence ID" value="XM_068069833.1"/>
</dbReference>
<dbReference type="EMBL" id="MIGC01005923">
    <property type="protein sequence ID" value="PHJ16460.1"/>
    <property type="molecule type" value="Genomic_DNA"/>
</dbReference>